<dbReference type="eggNOG" id="COG5436">
    <property type="taxonomic scope" value="Bacteria"/>
</dbReference>
<gene>
    <name evidence="3" type="ordered locus">Mmar10_0071</name>
</gene>
<dbReference type="HOGENOM" id="CLU_113999_0_0_5"/>
<reference evidence="3 4" key="1">
    <citation type="submission" date="2006-08" db="EMBL/GenBank/DDBJ databases">
        <title>Complete sequence of Maricaulis maris MCS10.</title>
        <authorList>
            <consortium name="US DOE Joint Genome Institute"/>
            <person name="Copeland A."/>
            <person name="Lucas S."/>
            <person name="Lapidus A."/>
            <person name="Barry K."/>
            <person name="Detter J.C."/>
            <person name="Glavina del Rio T."/>
            <person name="Hammon N."/>
            <person name="Israni S."/>
            <person name="Dalin E."/>
            <person name="Tice H."/>
            <person name="Pitluck S."/>
            <person name="Saunders E."/>
            <person name="Brettin T."/>
            <person name="Bruce D."/>
            <person name="Han C."/>
            <person name="Tapia R."/>
            <person name="Gilna P."/>
            <person name="Schmutz J."/>
            <person name="Larimer F."/>
            <person name="Land M."/>
            <person name="Hauser L."/>
            <person name="Kyrpides N."/>
            <person name="Mikhailova N."/>
            <person name="Viollier P."/>
            <person name="Stephens C."/>
            <person name="Richardson P."/>
        </authorList>
    </citation>
    <scope>NUCLEOTIDE SEQUENCE [LARGE SCALE GENOMIC DNA]</scope>
    <source>
        <strain evidence="3 4">MCS10</strain>
    </source>
</reference>
<name>Q0ATM0_MARMM</name>
<dbReference type="KEGG" id="mmr:Mmar10_0071"/>
<evidence type="ECO:0000259" key="2">
    <source>
        <dbReference type="Pfam" id="PF06863"/>
    </source>
</evidence>
<dbReference type="EMBL" id="CP000449">
    <property type="protein sequence ID" value="ABI64367.1"/>
    <property type="molecule type" value="Genomic_DNA"/>
</dbReference>
<evidence type="ECO:0000313" key="4">
    <source>
        <dbReference type="Proteomes" id="UP000001964"/>
    </source>
</evidence>
<accession>Q0ATM0</accession>
<dbReference type="Pfam" id="PF06863">
    <property type="entry name" value="DUF1254"/>
    <property type="match status" value="1"/>
</dbReference>
<dbReference type="OrthoDB" id="1346484at2"/>
<dbReference type="PANTHER" id="PTHR36509:SF2">
    <property type="entry name" value="BLL3101 PROTEIN"/>
    <property type="match status" value="1"/>
</dbReference>
<dbReference type="Gene3D" id="2.60.40.1610">
    <property type="entry name" value="Domain of unknown function DUF1254"/>
    <property type="match status" value="1"/>
</dbReference>
<feature type="transmembrane region" description="Helical" evidence="1">
    <location>
        <begin position="12"/>
        <end position="31"/>
    </location>
</feature>
<dbReference type="SUPFAM" id="SSF160935">
    <property type="entry name" value="VPA0735-like"/>
    <property type="match status" value="1"/>
</dbReference>
<evidence type="ECO:0000313" key="3">
    <source>
        <dbReference type="EMBL" id="ABI64367.1"/>
    </source>
</evidence>
<organism evidence="3 4">
    <name type="scientific">Maricaulis maris (strain MCS10)</name>
    <name type="common">Caulobacter maris</name>
    <dbReference type="NCBI Taxonomy" id="394221"/>
    <lineage>
        <taxon>Bacteria</taxon>
        <taxon>Pseudomonadati</taxon>
        <taxon>Pseudomonadota</taxon>
        <taxon>Alphaproteobacteria</taxon>
        <taxon>Maricaulales</taxon>
        <taxon>Maricaulaceae</taxon>
        <taxon>Maricaulis</taxon>
    </lineage>
</organism>
<dbReference type="AlphaFoldDB" id="Q0ATM0"/>
<proteinExistence type="predicted"/>
<dbReference type="InterPro" id="IPR010679">
    <property type="entry name" value="DUF1254"/>
</dbReference>
<dbReference type="Proteomes" id="UP000001964">
    <property type="component" value="Chromosome"/>
</dbReference>
<dbReference type="STRING" id="394221.Mmar10_0071"/>
<feature type="domain" description="DUF1254" evidence="2">
    <location>
        <begin position="49"/>
        <end position="178"/>
    </location>
</feature>
<keyword evidence="1" id="KW-0472">Membrane</keyword>
<dbReference type="RefSeq" id="WP_011642014.1">
    <property type="nucleotide sequence ID" value="NC_008347.1"/>
</dbReference>
<dbReference type="InterPro" id="IPR037050">
    <property type="entry name" value="DUF1254_sf"/>
</dbReference>
<keyword evidence="1" id="KW-0812">Transmembrane</keyword>
<keyword evidence="1" id="KW-1133">Transmembrane helix</keyword>
<protein>
    <recommendedName>
        <fullName evidence="2">DUF1254 domain-containing protein</fullName>
    </recommendedName>
</protein>
<keyword evidence="4" id="KW-1185">Reference proteome</keyword>
<evidence type="ECO:0000256" key="1">
    <source>
        <dbReference type="SAM" id="Phobius"/>
    </source>
</evidence>
<sequence length="183" mass="20103">MKRRGLPFAPYILGLLIGAAITLHVLPGVIMGRAMDRIESLGGDTVGVRHAPPVTAENQTIVRASPDILYSVCLYDLNDGPMRIDVTWPANDNYASVSFYDANTNNFRAISDRDVSSSTTSLVLAQWADWLTVPDMRGDADEQINAPTKTGLILYRRVIDAGTDLDIAETERQGFTCRQMADQ</sequence>
<dbReference type="PANTHER" id="PTHR36509">
    <property type="entry name" value="BLL3101 PROTEIN"/>
    <property type="match status" value="1"/>
</dbReference>